<proteinExistence type="predicted"/>
<evidence type="ECO:0000313" key="1">
    <source>
        <dbReference type="EMBL" id="KAI7997620.1"/>
    </source>
</evidence>
<keyword evidence="2" id="KW-1185">Reference proteome</keyword>
<reference evidence="1 2" key="1">
    <citation type="journal article" date="2022" name="Plant J.">
        <title>Chromosome-level genome of Camellia lanceoleosa provides a valuable resource for understanding genome evolution and self-incompatibility.</title>
        <authorList>
            <person name="Gong W."/>
            <person name="Xiao S."/>
            <person name="Wang L."/>
            <person name="Liao Z."/>
            <person name="Chang Y."/>
            <person name="Mo W."/>
            <person name="Hu G."/>
            <person name="Li W."/>
            <person name="Zhao G."/>
            <person name="Zhu H."/>
            <person name="Hu X."/>
            <person name="Ji K."/>
            <person name="Xiang X."/>
            <person name="Song Q."/>
            <person name="Yuan D."/>
            <person name="Jin S."/>
            <person name="Zhang L."/>
        </authorList>
    </citation>
    <scope>NUCLEOTIDE SEQUENCE [LARGE SCALE GENOMIC DNA]</scope>
    <source>
        <strain evidence="1">SQ_2022a</strain>
    </source>
</reference>
<sequence>MEPSIDELTAQLILTKDEEAAVVVEEVHTRPVVDRSWLCLVGRLLTHRPFNTEALRTMLVSVWKPSKGMQFKVVGDNLFLFQFNHIVDKKRVLFRGPWSFDKQLLLLEEFEGSLRPSDIKFTRALFWVHVINLPLISMTRAVGVLIGNRLGRFVDMELSEEGVAWGKYLCIRVSIDIAKPLRRGMHIALGSSRPVWVSFRYERLPNFCFACGILGHGTCDCATRLLGSAVDNTTRFQYGLWLWADTELGKGKGPSRPSEPVKEEPVGLDSPMVSVLGGGSALQLCQSKPLELIPSGSPVGRGMDHTPTPQMVTPFRAPLPPNKEAVVVSGDPFGEKDGQAPARSISNSNLTLSVIDDKGLAFEAQNMEFVSGPLVDVKVTELDVPFSRPTSSLSTSSS</sequence>
<accession>A0ACC0G9B0</accession>
<organism evidence="1 2">
    <name type="scientific">Camellia lanceoleosa</name>
    <dbReference type="NCBI Taxonomy" id="1840588"/>
    <lineage>
        <taxon>Eukaryota</taxon>
        <taxon>Viridiplantae</taxon>
        <taxon>Streptophyta</taxon>
        <taxon>Embryophyta</taxon>
        <taxon>Tracheophyta</taxon>
        <taxon>Spermatophyta</taxon>
        <taxon>Magnoliopsida</taxon>
        <taxon>eudicotyledons</taxon>
        <taxon>Gunneridae</taxon>
        <taxon>Pentapetalae</taxon>
        <taxon>asterids</taxon>
        <taxon>Ericales</taxon>
        <taxon>Theaceae</taxon>
        <taxon>Camellia</taxon>
    </lineage>
</organism>
<protein>
    <submittedName>
        <fullName evidence="1">Uncharacterized protein</fullName>
    </submittedName>
</protein>
<gene>
    <name evidence="1" type="ORF">LOK49_LG10G03088</name>
</gene>
<dbReference type="Proteomes" id="UP001060215">
    <property type="component" value="Chromosome 10"/>
</dbReference>
<evidence type="ECO:0000313" key="2">
    <source>
        <dbReference type="Proteomes" id="UP001060215"/>
    </source>
</evidence>
<comment type="caution">
    <text evidence="1">The sequence shown here is derived from an EMBL/GenBank/DDBJ whole genome shotgun (WGS) entry which is preliminary data.</text>
</comment>
<dbReference type="EMBL" id="CM045767">
    <property type="protein sequence ID" value="KAI7997620.1"/>
    <property type="molecule type" value="Genomic_DNA"/>
</dbReference>
<name>A0ACC0G9B0_9ERIC</name>